<evidence type="ECO:0000313" key="3">
    <source>
        <dbReference type="Proteomes" id="UP000507470"/>
    </source>
</evidence>
<dbReference type="AlphaFoldDB" id="A0A6J8E3K7"/>
<reference evidence="2 3" key="1">
    <citation type="submission" date="2020-06" db="EMBL/GenBank/DDBJ databases">
        <authorList>
            <person name="Li R."/>
            <person name="Bekaert M."/>
        </authorList>
    </citation>
    <scope>NUCLEOTIDE SEQUENCE [LARGE SCALE GENOMIC DNA]</scope>
    <source>
        <strain evidence="3">wild</strain>
    </source>
</reference>
<feature type="compositionally biased region" description="Basic and acidic residues" evidence="1">
    <location>
        <begin position="127"/>
        <end position="137"/>
    </location>
</feature>
<gene>
    <name evidence="2" type="ORF">MCOR_46974</name>
</gene>
<feature type="region of interest" description="Disordered" evidence="1">
    <location>
        <begin position="116"/>
        <end position="137"/>
    </location>
</feature>
<name>A0A6J8E3K7_MYTCO</name>
<proteinExistence type="predicted"/>
<protein>
    <submittedName>
        <fullName evidence="2">Uncharacterized protein</fullName>
    </submittedName>
</protein>
<evidence type="ECO:0000313" key="2">
    <source>
        <dbReference type="EMBL" id="CAC5414132.1"/>
    </source>
</evidence>
<accession>A0A6J8E3K7</accession>
<dbReference type="Proteomes" id="UP000507470">
    <property type="component" value="Unassembled WGS sequence"/>
</dbReference>
<sequence>MDSKVFDCNINSNRGLMQLFTGNKAEGTIYYDLMNFHNIGISSMDTFIKSRILQESSVTVPVRKHVLKTFTLPIHKQKIKKYSNKVSPQNVFRPCAMKTHFKSSAKEVQILFDRPGALSQDGSPTQKDLERCRRDDKKKPVETVENIVIHHNCQKENGLVL</sequence>
<keyword evidence="3" id="KW-1185">Reference proteome</keyword>
<dbReference type="EMBL" id="CACVKT020008321">
    <property type="protein sequence ID" value="CAC5414132.1"/>
    <property type="molecule type" value="Genomic_DNA"/>
</dbReference>
<organism evidence="2 3">
    <name type="scientific">Mytilus coruscus</name>
    <name type="common">Sea mussel</name>
    <dbReference type="NCBI Taxonomy" id="42192"/>
    <lineage>
        <taxon>Eukaryota</taxon>
        <taxon>Metazoa</taxon>
        <taxon>Spiralia</taxon>
        <taxon>Lophotrochozoa</taxon>
        <taxon>Mollusca</taxon>
        <taxon>Bivalvia</taxon>
        <taxon>Autobranchia</taxon>
        <taxon>Pteriomorphia</taxon>
        <taxon>Mytilida</taxon>
        <taxon>Mytiloidea</taxon>
        <taxon>Mytilidae</taxon>
        <taxon>Mytilinae</taxon>
        <taxon>Mytilus</taxon>
    </lineage>
</organism>
<evidence type="ECO:0000256" key="1">
    <source>
        <dbReference type="SAM" id="MobiDB-lite"/>
    </source>
</evidence>